<reference evidence="3" key="1">
    <citation type="submission" date="2012-12" db="EMBL/GenBank/DDBJ databases">
        <authorList>
            <person name="Hellsten U."/>
            <person name="Grimwood J."/>
            <person name="Chapman J.A."/>
            <person name="Shapiro H."/>
            <person name="Aerts A."/>
            <person name="Otillar R.P."/>
            <person name="Terry A.Y."/>
            <person name="Boore J.L."/>
            <person name="Simakov O."/>
            <person name="Marletaz F."/>
            <person name="Cho S.-J."/>
            <person name="Edsinger-Gonzales E."/>
            <person name="Havlak P."/>
            <person name="Kuo D.-H."/>
            <person name="Larsson T."/>
            <person name="Lv J."/>
            <person name="Arendt D."/>
            <person name="Savage R."/>
            <person name="Osoegawa K."/>
            <person name="de Jong P."/>
            <person name="Lindberg D.R."/>
            <person name="Seaver E.C."/>
            <person name="Weisblat D.A."/>
            <person name="Putnam N.H."/>
            <person name="Grigoriev I.V."/>
            <person name="Rokhsar D.S."/>
        </authorList>
    </citation>
    <scope>NUCLEOTIDE SEQUENCE</scope>
</reference>
<dbReference type="EnsemblMetazoa" id="HelroT166031">
    <property type="protein sequence ID" value="HelroP166031"/>
    <property type="gene ID" value="HelroG166031"/>
</dbReference>
<organism evidence="2 3">
    <name type="scientific">Helobdella robusta</name>
    <name type="common">Californian leech</name>
    <dbReference type="NCBI Taxonomy" id="6412"/>
    <lineage>
        <taxon>Eukaryota</taxon>
        <taxon>Metazoa</taxon>
        <taxon>Spiralia</taxon>
        <taxon>Lophotrochozoa</taxon>
        <taxon>Annelida</taxon>
        <taxon>Clitellata</taxon>
        <taxon>Hirudinea</taxon>
        <taxon>Rhynchobdellida</taxon>
        <taxon>Glossiphoniidae</taxon>
        <taxon>Helobdella</taxon>
    </lineage>
</organism>
<sequence length="154" mass="18301">MASINFFLFRLSNLSQGTILPRCSSNDQDHHFIIIPFQRDESCGFQLSNSICSCHTCPFWLLLALHDESKQESFLVKFLNKRINIAIKKVLSKLKIYNTEKWPYVAVRFNKIHTHSYNSKTKQLRRTLAHQPNIHYVSFLAWVRWTRFGKRPFR</sequence>
<dbReference type="KEGG" id="hro:HELRODRAFT_166031"/>
<evidence type="ECO:0000313" key="3">
    <source>
        <dbReference type="Proteomes" id="UP000015101"/>
    </source>
</evidence>
<proteinExistence type="predicted"/>
<evidence type="ECO:0000313" key="2">
    <source>
        <dbReference type="EnsemblMetazoa" id="HelroP166031"/>
    </source>
</evidence>
<evidence type="ECO:0000313" key="1">
    <source>
        <dbReference type="EMBL" id="ESN90371.1"/>
    </source>
</evidence>
<dbReference type="EMBL" id="AMQM01002244">
    <property type="status" value="NOT_ANNOTATED_CDS"/>
    <property type="molecule type" value="Genomic_DNA"/>
</dbReference>
<dbReference type="GeneID" id="20201323"/>
<dbReference type="InParanoid" id="T1EXM3"/>
<name>T1EXM3_HELRO</name>
<reference evidence="2" key="3">
    <citation type="submission" date="2015-06" db="UniProtKB">
        <authorList>
            <consortium name="EnsemblMetazoa"/>
        </authorList>
    </citation>
    <scope>IDENTIFICATION</scope>
</reference>
<dbReference type="CTD" id="20201323"/>
<dbReference type="HOGENOM" id="CLU_1706200_0_0_1"/>
<keyword evidence="3" id="KW-1185">Reference proteome</keyword>
<accession>T1EXM3</accession>
<dbReference type="RefSeq" id="XP_009031317.1">
    <property type="nucleotide sequence ID" value="XM_009033069.1"/>
</dbReference>
<dbReference type="EMBL" id="KB097753">
    <property type="protein sequence ID" value="ESN90371.1"/>
    <property type="molecule type" value="Genomic_DNA"/>
</dbReference>
<dbReference type="AlphaFoldDB" id="T1EXM3"/>
<gene>
    <name evidence="2" type="primary">20201323</name>
    <name evidence="1" type="ORF">HELRODRAFT_166031</name>
</gene>
<dbReference type="Proteomes" id="UP000015101">
    <property type="component" value="Unassembled WGS sequence"/>
</dbReference>
<protein>
    <submittedName>
        <fullName evidence="1 2">Uncharacterized protein</fullName>
    </submittedName>
</protein>
<reference evidence="1 3" key="2">
    <citation type="journal article" date="2013" name="Nature">
        <title>Insights into bilaterian evolution from three spiralian genomes.</title>
        <authorList>
            <person name="Simakov O."/>
            <person name="Marletaz F."/>
            <person name="Cho S.J."/>
            <person name="Edsinger-Gonzales E."/>
            <person name="Havlak P."/>
            <person name="Hellsten U."/>
            <person name="Kuo D.H."/>
            <person name="Larsson T."/>
            <person name="Lv J."/>
            <person name="Arendt D."/>
            <person name="Savage R."/>
            <person name="Osoegawa K."/>
            <person name="de Jong P."/>
            <person name="Grimwood J."/>
            <person name="Chapman J.A."/>
            <person name="Shapiro H."/>
            <person name="Aerts A."/>
            <person name="Otillar R.P."/>
            <person name="Terry A.Y."/>
            <person name="Boore J.L."/>
            <person name="Grigoriev I.V."/>
            <person name="Lindberg D.R."/>
            <person name="Seaver E.C."/>
            <person name="Weisblat D.A."/>
            <person name="Putnam N.H."/>
            <person name="Rokhsar D.S."/>
        </authorList>
    </citation>
    <scope>NUCLEOTIDE SEQUENCE</scope>
</reference>